<dbReference type="Proteomes" id="UP000582981">
    <property type="component" value="Unassembled WGS sequence"/>
</dbReference>
<dbReference type="GO" id="GO:0003677">
    <property type="term" value="F:DNA binding"/>
    <property type="evidence" value="ECO:0007669"/>
    <property type="project" value="InterPro"/>
</dbReference>
<accession>A0A7Y7WJX8</accession>
<comment type="caution">
    <text evidence="1">The sequence shown here is derived from an EMBL/GenBank/DDBJ whole genome shotgun (WGS) entry which is preliminary data.</text>
</comment>
<dbReference type="AlphaFoldDB" id="A0A7Y7WJX8"/>
<dbReference type="InterPro" id="IPR011067">
    <property type="entry name" value="Plasmid_toxin/cell-grow_inhib"/>
</dbReference>
<dbReference type="Pfam" id="PF02452">
    <property type="entry name" value="PemK_toxin"/>
    <property type="match status" value="1"/>
</dbReference>
<dbReference type="InterPro" id="IPR003477">
    <property type="entry name" value="PemK-like"/>
</dbReference>
<evidence type="ECO:0000313" key="1">
    <source>
        <dbReference type="EMBL" id="NWB50687.1"/>
    </source>
</evidence>
<sequence length="151" mass="17296">MAIRFEPKIGQILECNYGDYQYDEDGDMVFKSYDYRLKPEMIKSRLVVVLNARIDPNACIVVPLSTTKDMGKLSRGLHVELGSELIDELPYFKQQTRWAKADLIEQVSKQRLFKPRAMRGHLEQVLSREVVTLIQKAVIKAVNAGALLKEN</sequence>
<gene>
    <name evidence="1" type="ORF">HX829_29875</name>
</gene>
<protein>
    <submittedName>
        <fullName evidence="1">Type II toxin-antitoxin system PemK/MazF family toxin</fullName>
    </submittedName>
</protein>
<dbReference type="RefSeq" id="WP_177145668.1">
    <property type="nucleotide sequence ID" value="NZ_JACAPU010000046.1"/>
</dbReference>
<name>A0A7Y7WJX8_9PSED</name>
<proteinExistence type="predicted"/>
<dbReference type="Gene3D" id="2.30.30.110">
    <property type="match status" value="1"/>
</dbReference>
<dbReference type="SUPFAM" id="SSF50118">
    <property type="entry name" value="Cell growth inhibitor/plasmid maintenance toxic component"/>
    <property type="match status" value="1"/>
</dbReference>
<evidence type="ECO:0000313" key="2">
    <source>
        <dbReference type="Proteomes" id="UP000582981"/>
    </source>
</evidence>
<reference evidence="1 2" key="1">
    <citation type="submission" date="2020-04" db="EMBL/GenBank/DDBJ databases">
        <title>Molecular characterization of pseudomonads from Agaricus bisporus reveal novel blotch 2 pathogens in Western Europe.</title>
        <authorList>
            <person name="Taparia T."/>
            <person name="Krijger M."/>
            <person name="Haynes E."/>
            <person name="Elpinstone J.G."/>
            <person name="Noble R."/>
            <person name="Van Der Wolf J."/>
        </authorList>
    </citation>
    <scope>NUCLEOTIDE SEQUENCE [LARGE SCALE GENOMIC DNA]</scope>
    <source>
        <strain evidence="1 2">F1001</strain>
    </source>
</reference>
<organism evidence="1 2">
    <name type="scientific">Pseudomonas gingeri</name>
    <dbReference type="NCBI Taxonomy" id="117681"/>
    <lineage>
        <taxon>Bacteria</taxon>
        <taxon>Pseudomonadati</taxon>
        <taxon>Pseudomonadota</taxon>
        <taxon>Gammaproteobacteria</taxon>
        <taxon>Pseudomonadales</taxon>
        <taxon>Pseudomonadaceae</taxon>
        <taxon>Pseudomonas</taxon>
    </lineage>
</organism>
<dbReference type="EMBL" id="JACAPU010000046">
    <property type="protein sequence ID" value="NWB50687.1"/>
    <property type="molecule type" value="Genomic_DNA"/>
</dbReference>